<dbReference type="Proteomes" id="UP000252355">
    <property type="component" value="Unassembled WGS sequence"/>
</dbReference>
<gene>
    <name evidence="3" type="ORF">OZSIB_2716</name>
</gene>
<sequence>MNITMKRMPWVLGLVLSVILLVPGGVRAADENDILQLEKQLIQKESELLEPELRLDTLLVERAKLDGVGGWFQGSKKKELERQIGEQTALIDRLAREMAALQKQVQDMVFAVGQTYEKNGDYRKAIEYYLKVKNQDDKVRFRIASCYKALKEYELAIQWILKMARTDANALEIVDCYKLDGRMKEAVYWLFQILEPIDGNPAELTALDLIERYNYPNRPLDYPNFNQRLSDVYLAKAVFYYKKDFAVARADYQKAINLIAGNAEPKSVSLGILARYQNEYKVALDILDQQREAAERYYENKLREAKTAYDEAEYRYRRAQRDAEDEYARRLEWARRDMEKAERDLRALEAQASPSAELLAQARQRVQYTRDQYYYLVNNRNRFIEEYVRPARREMEEAMERYNEIVSNRTRIIENYIAPYKAKVAAAKEAFELMRSLHEAVYGMR</sequence>
<keyword evidence="2" id="KW-0175">Coiled coil</keyword>
<keyword evidence="1" id="KW-0802">TPR repeat</keyword>
<reference evidence="3 4" key="1">
    <citation type="submission" date="2018-05" db="EMBL/GenBank/DDBJ databases">
        <title>A metagenomic window into the 2 km-deep terrestrial subsurface aquifer revealed taxonomically and functionally diverse microbial community comprising novel uncultured bacterial lineages.</title>
        <authorList>
            <person name="Kadnikov V.V."/>
            <person name="Mardanov A.V."/>
            <person name="Beletsky A.V."/>
            <person name="Banks D."/>
            <person name="Pimenov N.V."/>
            <person name="Frank Y.A."/>
            <person name="Karnachuk O.V."/>
            <person name="Ravin N.V."/>
        </authorList>
    </citation>
    <scope>NUCLEOTIDE SEQUENCE [LARGE SCALE GENOMIC DNA]</scope>
    <source>
        <strain evidence="3">BY5</strain>
    </source>
</reference>
<dbReference type="AlphaFoldDB" id="A0A367ZRT7"/>
<dbReference type="InterPro" id="IPR011990">
    <property type="entry name" value="TPR-like_helical_dom_sf"/>
</dbReference>
<comment type="caution">
    <text evidence="3">The sequence shown here is derived from an EMBL/GenBank/DDBJ whole genome shotgun (WGS) entry which is preliminary data.</text>
</comment>
<protein>
    <recommendedName>
        <fullName evidence="5">Tetratricopeptide repeat protein</fullName>
    </recommendedName>
</protein>
<evidence type="ECO:0000256" key="2">
    <source>
        <dbReference type="SAM" id="Coils"/>
    </source>
</evidence>
<evidence type="ECO:0000313" key="3">
    <source>
        <dbReference type="EMBL" id="RCK80828.1"/>
    </source>
</evidence>
<dbReference type="Gene3D" id="1.25.40.10">
    <property type="entry name" value="Tetratricopeptide repeat domain"/>
    <property type="match status" value="1"/>
</dbReference>
<feature type="coiled-coil region" evidence="2">
    <location>
        <begin position="77"/>
        <end position="111"/>
    </location>
</feature>
<feature type="repeat" description="TPR" evidence="1">
    <location>
        <begin position="106"/>
        <end position="139"/>
    </location>
</feature>
<organism evidence="3 4">
    <name type="scientific">Candidatus Ozemobacter sibiricus</name>
    <dbReference type="NCBI Taxonomy" id="2268124"/>
    <lineage>
        <taxon>Bacteria</taxon>
        <taxon>Candidatus Ozemobacteria</taxon>
        <taxon>Candidatus Ozemobacterales</taxon>
        <taxon>Candidatus Ozemobacteraceae</taxon>
        <taxon>Candidatus Ozemobacter</taxon>
    </lineage>
</organism>
<feature type="coiled-coil region" evidence="2">
    <location>
        <begin position="273"/>
        <end position="351"/>
    </location>
</feature>
<evidence type="ECO:0008006" key="5">
    <source>
        <dbReference type="Google" id="ProtNLM"/>
    </source>
</evidence>
<dbReference type="PROSITE" id="PS50005">
    <property type="entry name" value="TPR"/>
    <property type="match status" value="1"/>
</dbReference>
<dbReference type="EMBL" id="QOQW01000004">
    <property type="protein sequence ID" value="RCK80828.1"/>
    <property type="molecule type" value="Genomic_DNA"/>
</dbReference>
<evidence type="ECO:0000256" key="1">
    <source>
        <dbReference type="PROSITE-ProRule" id="PRU00339"/>
    </source>
</evidence>
<name>A0A367ZRT7_9BACT</name>
<accession>A0A367ZRT7</accession>
<proteinExistence type="predicted"/>
<dbReference type="SUPFAM" id="SSF48452">
    <property type="entry name" value="TPR-like"/>
    <property type="match status" value="1"/>
</dbReference>
<evidence type="ECO:0000313" key="4">
    <source>
        <dbReference type="Proteomes" id="UP000252355"/>
    </source>
</evidence>
<dbReference type="InterPro" id="IPR019734">
    <property type="entry name" value="TPR_rpt"/>
</dbReference>